<proteinExistence type="predicted"/>
<feature type="non-terminal residue" evidence="1">
    <location>
        <position position="78"/>
    </location>
</feature>
<accession>A0ABD5RZF6</accession>
<reference evidence="1 2" key="1">
    <citation type="journal article" date="2019" name="Int. J. Syst. Evol. Microbiol.">
        <title>The Global Catalogue of Microorganisms (GCM) 10K type strain sequencing project: providing services to taxonomists for standard genome sequencing and annotation.</title>
        <authorList>
            <consortium name="The Broad Institute Genomics Platform"/>
            <consortium name="The Broad Institute Genome Sequencing Center for Infectious Disease"/>
            <person name="Wu L."/>
            <person name="Ma J."/>
        </authorList>
    </citation>
    <scope>NUCLEOTIDE SEQUENCE [LARGE SCALE GENOMIC DNA]</scope>
    <source>
        <strain evidence="1 2">NBRC 111368</strain>
    </source>
</reference>
<sequence length="78" mass="7669">MQRRAAAIFAAFFLLTSVASYSLIATAHQPSIEFEDPAYSLSANESFEVGGTQYNVSAIEATAGGGGGGGHGGGGGGG</sequence>
<protein>
    <submittedName>
        <fullName evidence="1">Uncharacterized protein</fullName>
    </submittedName>
</protein>
<organism evidence="1 2">
    <name type="scientific">Halobium palmae</name>
    <dbReference type="NCBI Taxonomy" id="1776492"/>
    <lineage>
        <taxon>Archaea</taxon>
        <taxon>Methanobacteriati</taxon>
        <taxon>Methanobacteriota</taxon>
        <taxon>Stenosarchaea group</taxon>
        <taxon>Halobacteria</taxon>
        <taxon>Halobacteriales</taxon>
        <taxon>Haloferacaceae</taxon>
        <taxon>Halobium</taxon>
    </lineage>
</organism>
<keyword evidence="2" id="KW-1185">Reference proteome</keyword>
<dbReference type="EMBL" id="JBHSWU010000284">
    <property type="protein sequence ID" value="MFC6724799.1"/>
    <property type="molecule type" value="Genomic_DNA"/>
</dbReference>
<evidence type="ECO:0000313" key="2">
    <source>
        <dbReference type="Proteomes" id="UP001596328"/>
    </source>
</evidence>
<dbReference type="Proteomes" id="UP001596328">
    <property type="component" value="Unassembled WGS sequence"/>
</dbReference>
<name>A0ABD5RZF6_9EURY</name>
<gene>
    <name evidence="1" type="ORF">ACFQE1_10535</name>
</gene>
<dbReference type="AlphaFoldDB" id="A0ABD5RZF6"/>
<comment type="caution">
    <text evidence="1">The sequence shown here is derived from an EMBL/GenBank/DDBJ whole genome shotgun (WGS) entry which is preliminary data.</text>
</comment>
<evidence type="ECO:0000313" key="1">
    <source>
        <dbReference type="EMBL" id="MFC6724799.1"/>
    </source>
</evidence>